<organism evidence="4 5">
    <name type="scientific">Nocardia suismassiliense</name>
    <dbReference type="NCBI Taxonomy" id="2077092"/>
    <lineage>
        <taxon>Bacteria</taxon>
        <taxon>Bacillati</taxon>
        <taxon>Actinomycetota</taxon>
        <taxon>Actinomycetes</taxon>
        <taxon>Mycobacteriales</taxon>
        <taxon>Nocardiaceae</taxon>
        <taxon>Nocardia</taxon>
    </lineage>
</organism>
<dbReference type="InterPro" id="IPR036663">
    <property type="entry name" value="Fumarylacetoacetase_C_sf"/>
</dbReference>
<dbReference type="Proteomes" id="UP001601948">
    <property type="component" value="Unassembled WGS sequence"/>
</dbReference>
<evidence type="ECO:0000313" key="4">
    <source>
        <dbReference type="EMBL" id="MFF3228953.1"/>
    </source>
</evidence>
<dbReference type="EMBL" id="JBIAPI010000017">
    <property type="protein sequence ID" value="MFF3228953.1"/>
    <property type="molecule type" value="Genomic_DNA"/>
</dbReference>
<feature type="domain" description="Fumarylacetoacetase-like C-terminal" evidence="3">
    <location>
        <begin position="74"/>
        <end position="277"/>
    </location>
</feature>
<comment type="similarity">
    <text evidence="1">Belongs to the FAH family.</text>
</comment>
<evidence type="ECO:0000259" key="3">
    <source>
        <dbReference type="Pfam" id="PF01557"/>
    </source>
</evidence>
<dbReference type="SUPFAM" id="SSF56529">
    <property type="entry name" value="FAH"/>
    <property type="match status" value="1"/>
</dbReference>
<protein>
    <submittedName>
        <fullName evidence="4">Fumarylacetoacetate hydrolase family protein</fullName>
    </submittedName>
</protein>
<dbReference type="InterPro" id="IPR011234">
    <property type="entry name" value="Fumarylacetoacetase-like_C"/>
</dbReference>
<sequence length="292" mass="31400">MKLQRIGEVGAERPIVVDGEHAYDLRALTGDIDGDFLAAGGIAAVAEALAADRLPRIDIAGHRIGAPIARPQAVWCVGMNYAAHAAESGSAPPQTPVVFFKTPNTVVGPYDDVLIPRDSSKTDWEVELAVVIGRRARYLDSVEDAPNHIAGYTISNDVSERAFQLEQSGGQWSKGKCCETFNPLGPALVPRDRLDAGNLRLRSFVNGEPRQDSSTADLIFGVDYLVWHLSQYAVLEPGDIINTGTPAGVALSGRYPYLRDGDLVEVEIEGIGRARQRCRDAVWASAAAPVQA</sequence>
<keyword evidence="5" id="KW-1185">Reference proteome</keyword>
<dbReference type="PANTHER" id="PTHR42796">
    <property type="entry name" value="FUMARYLACETOACETATE HYDROLASE DOMAIN-CONTAINING PROTEIN 2A-RELATED"/>
    <property type="match status" value="1"/>
</dbReference>
<evidence type="ECO:0000256" key="1">
    <source>
        <dbReference type="ARBA" id="ARBA00010211"/>
    </source>
</evidence>
<dbReference type="GO" id="GO:0016787">
    <property type="term" value="F:hydrolase activity"/>
    <property type="evidence" value="ECO:0007669"/>
    <property type="project" value="UniProtKB-KW"/>
</dbReference>
<evidence type="ECO:0000256" key="2">
    <source>
        <dbReference type="ARBA" id="ARBA00022723"/>
    </source>
</evidence>
<evidence type="ECO:0000313" key="5">
    <source>
        <dbReference type="Proteomes" id="UP001601948"/>
    </source>
</evidence>
<dbReference type="RefSeq" id="WP_387726181.1">
    <property type="nucleotide sequence ID" value="NZ_JBIAPI010000017.1"/>
</dbReference>
<gene>
    <name evidence="4" type="ORF">ACFYV7_39625</name>
</gene>
<dbReference type="InterPro" id="IPR051121">
    <property type="entry name" value="FAH"/>
</dbReference>
<comment type="caution">
    <text evidence="4">The sequence shown here is derived from an EMBL/GenBank/DDBJ whole genome shotgun (WGS) entry which is preliminary data.</text>
</comment>
<dbReference type="Gene3D" id="3.90.850.10">
    <property type="entry name" value="Fumarylacetoacetase-like, C-terminal domain"/>
    <property type="match status" value="1"/>
</dbReference>
<accession>A0ABW6R607</accession>
<keyword evidence="2" id="KW-0479">Metal-binding</keyword>
<keyword evidence="4" id="KW-0378">Hydrolase</keyword>
<name>A0ABW6R607_9NOCA</name>
<dbReference type="PANTHER" id="PTHR42796:SF4">
    <property type="entry name" value="FUMARYLACETOACETATE HYDROLASE DOMAIN-CONTAINING PROTEIN 2A"/>
    <property type="match status" value="1"/>
</dbReference>
<proteinExistence type="inferred from homology"/>
<dbReference type="Pfam" id="PF01557">
    <property type="entry name" value="FAA_hydrolase"/>
    <property type="match status" value="1"/>
</dbReference>
<reference evidence="4 5" key="1">
    <citation type="submission" date="2024-10" db="EMBL/GenBank/DDBJ databases">
        <title>The Natural Products Discovery Center: Release of the First 8490 Sequenced Strains for Exploring Actinobacteria Biosynthetic Diversity.</title>
        <authorList>
            <person name="Kalkreuter E."/>
            <person name="Kautsar S.A."/>
            <person name="Yang D."/>
            <person name="Bader C.D."/>
            <person name="Teijaro C.N."/>
            <person name="Fluegel L."/>
            <person name="Davis C.M."/>
            <person name="Simpson J.R."/>
            <person name="Lauterbach L."/>
            <person name="Steele A.D."/>
            <person name="Gui C."/>
            <person name="Meng S."/>
            <person name="Li G."/>
            <person name="Viehrig K."/>
            <person name="Ye F."/>
            <person name="Su P."/>
            <person name="Kiefer A.F."/>
            <person name="Nichols A."/>
            <person name="Cepeda A.J."/>
            <person name="Yan W."/>
            <person name="Fan B."/>
            <person name="Jiang Y."/>
            <person name="Adhikari A."/>
            <person name="Zheng C.-J."/>
            <person name="Schuster L."/>
            <person name="Cowan T.M."/>
            <person name="Smanski M.J."/>
            <person name="Chevrette M.G."/>
            <person name="De Carvalho L.P.S."/>
            <person name="Shen B."/>
        </authorList>
    </citation>
    <scope>NUCLEOTIDE SEQUENCE [LARGE SCALE GENOMIC DNA]</scope>
    <source>
        <strain evidence="4 5">NPDC003040</strain>
    </source>
</reference>